<feature type="domain" description="PiggyBac transposable element-derived protein" evidence="2">
    <location>
        <begin position="217"/>
        <end position="364"/>
    </location>
</feature>
<evidence type="ECO:0000259" key="2">
    <source>
        <dbReference type="Pfam" id="PF13843"/>
    </source>
</evidence>
<keyword evidence="4" id="KW-1185">Reference proteome</keyword>
<dbReference type="PANTHER" id="PTHR46599">
    <property type="entry name" value="PIGGYBAC TRANSPOSABLE ELEMENT-DERIVED PROTEIN 4"/>
    <property type="match status" value="1"/>
</dbReference>
<dbReference type="InterPro" id="IPR029526">
    <property type="entry name" value="PGBD"/>
</dbReference>
<name>A0AAV8WJI6_9CUCU</name>
<dbReference type="Pfam" id="PF13843">
    <property type="entry name" value="DDE_Tnp_1_7"/>
    <property type="match status" value="1"/>
</dbReference>
<feature type="compositionally biased region" description="Acidic residues" evidence="1">
    <location>
        <begin position="17"/>
        <end position="29"/>
    </location>
</feature>
<accession>A0AAV8WJI6</accession>
<dbReference type="PANTHER" id="PTHR46599:SF6">
    <property type="entry name" value="DUAL SPECIFICITY PHOSPHATASE 26"/>
    <property type="match status" value="1"/>
</dbReference>
<protein>
    <recommendedName>
        <fullName evidence="2">PiggyBac transposable element-derived protein domain-containing protein</fullName>
    </recommendedName>
</protein>
<evidence type="ECO:0000313" key="3">
    <source>
        <dbReference type="EMBL" id="KAJ8926759.1"/>
    </source>
</evidence>
<dbReference type="EMBL" id="JANEYF010005793">
    <property type="protein sequence ID" value="KAJ8926759.1"/>
    <property type="molecule type" value="Genomic_DNA"/>
</dbReference>
<dbReference type="Proteomes" id="UP001162156">
    <property type="component" value="Unassembled WGS sequence"/>
</dbReference>
<evidence type="ECO:0000256" key="1">
    <source>
        <dbReference type="SAM" id="MobiDB-lite"/>
    </source>
</evidence>
<feature type="compositionally biased region" description="Acidic residues" evidence="1">
    <location>
        <begin position="37"/>
        <end position="54"/>
    </location>
</feature>
<feature type="region of interest" description="Disordered" evidence="1">
    <location>
        <begin position="1"/>
        <end position="58"/>
    </location>
</feature>
<organism evidence="3 4">
    <name type="scientific">Rhamnusium bicolor</name>
    <dbReference type="NCBI Taxonomy" id="1586634"/>
    <lineage>
        <taxon>Eukaryota</taxon>
        <taxon>Metazoa</taxon>
        <taxon>Ecdysozoa</taxon>
        <taxon>Arthropoda</taxon>
        <taxon>Hexapoda</taxon>
        <taxon>Insecta</taxon>
        <taxon>Pterygota</taxon>
        <taxon>Neoptera</taxon>
        <taxon>Endopterygota</taxon>
        <taxon>Coleoptera</taxon>
        <taxon>Polyphaga</taxon>
        <taxon>Cucujiformia</taxon>
        <taxon>Chrysomeloidea</taxon>
        <taxon>Cerambycidae</taxon>
        <taxon>Lepturinae</taxon>
        <taxon>Rhagiini</taxon>
        <taxon>Rhamnusium</taxon>
    </lineage>
</organism>
<proteinExistence type="predicted"/>
<dbReference type="AlphaFoldDB" id="A0AAV8WJI6"/>
<gene>
    <name evidence="3" type="ORF">NQ314_020877</name>
</gene>
<comment type="caution">
    <text evidence="3">The sequence shown here is derived from an EMBL/GenBank/DDBJ whole genome shotgun (WGS) entry which is preliminary data.</text>
</comment>
<reference evidence="3" key="1">
    <citation type="journal article" date="2023" name="Insect Mol. Biol.">
        <title>Genome sequencing provides insights into the evolution of gene families encoding plant cell wall-degrading enzymes in longhorned beetles.</title>
        <authorList>
            <person name="Shin N.R."/>
            <person name="Okamura Y."/>
            <person name="Kirsch R."/>
            <person name="Pauchet Y."/>
        </authorList>
    </citation>
    <scope>NUCLEOTIDE SEQUENCE</scope>
    <source>
        <strain evidence="3">RBIC_L_NR</strain>
    </source>
</reference>
<evidence type="ECO:0000313" key="4">
    <source>
        <dbReference type="Proteomes" id="UP001162156"/>
    </source>
</evidence>
<sequence>MDKETEQQLLKWYNEIPSDDEPADTDSAIEDARSEHEEDEKDETDTEESTDNDQDCQPTCNLHSKVPIFVAKSGMEWLKHKPDKVPRKTAQANIVTRLPGVRSVAKGAKTILDCWRLFFPNSVIEDIVKYTIQKLDAMRPSFQRARDCLPTDFDEINAFIGLLYMAGVQKSHHLHTWELWYSDGTAPEFFAAVMSERRFHTLLRAIRFDDNNSRKDRAKNITMDNYFISVPLANDLYKNHKLTVVGTVRKNKPDIPAELLHVKNRPLYSSIFAYGKHSNKCVMTSYVPKKRKNVILLSTYHDDDSIDKETGDVCKPEIITFYNSTKGGVDVVDRLKSEYSVTRKSNRWPFTIFCTLLNIATINSQIIYRNNTKIILRRRAYITGLAKLLTASHLQKRASIPFLNIPLRQKITNVLGKKEPVTQPTQSNRQTKTRCKFCPLRKNRFTQHTCSMCNNPICKEHTSTTTYICCECSNKNEDYDS</sequence>